<dbReference type="PROSITE" id="PS50977">
    <property type="entry name" value="HTH_TETR_2"/>
    <property type="match status" value="1"/>
</dbReference>
<dbReference type="STRING" id="1400520.LFAB_16865"/>
<gene>
    <name evidence="4" type="ORF">LFAB_16865</name>
</gene>
<feature type="DNA-binding region" description="H-T-H motif" evidence="2">
    <location>
        <begin position="31"/>
        <end position="50"/>
    </location>
</feature>
<name>W6T3V6_9LACO</name>
<sequence length="190" mass="21772">MGYTHKTAHTRQILMGSLLTNLKTKAFTDVTVNDIVTPLYLDRSTFYRYFDDKYDLLTAIEDEVLSQMTALNGDLPHFEMLNNEMLETVAGFFQQQAPTLAVLLGEHGTPTFEHKLKQNMIDRFHQVFVPVSRTNPEINIMSDLLITMVVHAFKTWVLQPQAMSMTETLTVLRTVIDEGLVPTIQRYESD</sequence>
<dbReference type="AlphaFoldDB" id="W6T3V6"/>
<evidence type="ECO:0000313" key="5">
    <source>
        <dbReference type="Proteomes" id="UP000019247"/>
    </source>
</evidence>
<dbReference type="InterPro" id="IPR009057">
    <property type="entry name" value="Homeodomain-like_sf"/>
</dbReference>
<accession>W6T3V6</accession>
<comment type="caution">
    <text evidence="4">The sequence shown here is derived from an EMBL/GenBank/DDBJ whole genome shotgun (WGS) entry which is preliminary data.</text>
</comment>
<proteinExistence type="predicted"/>
<dbReference type="PATRIC" id="fig|1400520.3.peg.3317"/>
<dbReference type="InterPro" id="IPR001647">
    <property type="entry name" value="HTH_TetR"/>
</dbReference>
<dbReference type="PANTHER" id="PTHR43479:SF7">
    <property type="entry name" value="TETR-FAMILY TRANSCRIPTIONAL REGULATOR"/>
    <property type="match status" value="1"/>
</dbReference>
<dbReference type="eggNOG" id="COG1309">
    <property type="taxonomic scope" value="Bacteria"/>
</dbReference>
<dbReference type="RefSeq" id="WP_051502107.1">
    <property type="nucleotide sequence ID" value="NZ_KK036540.1"/>
</dbReference>
<dbReference type="HOGENOM" id="CLU_087539_0_4_9"/>
<evidence type="ECO:0000256" key="1">
    <source>
        <dbReference type="ARBA" id="ARBA00023125"/>
    </source>
</evidence>
<dbReference type="Proteomes" id="UP000019247">
    <property type="component" value="Unassembled WGS sequence"/>
</dbReference>
<evidence type="ECO:0000256" key="2">
    <source>
        <dbReference type="PROSITE-ProRule" id="PRU00335"/>
    </source>
</evidence>
<keyword evidence="1 2" id="KW-0238">DNA-binding</keyword>
<dbReference type="OrthoDB" id="9810250at2"/>
<evidence type="ECO:0000259" key="3">
    <source>
        <dbReference type="PROSITE" id="PS50977"/>
    </source>
</evidence>
<organism evidence="4 5">
    <name type="scientific">Lactiplantibacillus fabifermentans T30PCM01</name>
    <dbReference type="NCBI Taxonomy" id="1400520"/>
    <lineage>
        <taxon>Bacteria</taxon>
        <taxon>Bacillati</taxon>
        <taxon>Bacillota</taxon>
        <taxon>Bacilli</taxon>
        <taxon>Lactobacillales</taxon>
        <taxon>Lactobacillaceae</taxon>
        <taxon>Lactiplantibacillus</taxon>
    </lineage>
</organism>
<dbReference type="EMBL" id="AWWK01000094">
    <property type="protein sequence ID" value="ETY72606.1"/>
    <property type="molecule type" value="Genomic_DNA"/>
</dbReference>
<evidence type="ECO:0000313" key="4">
    <source>
        <dbReference type="EMBL" id="ETY72606.1"/>
    </source>
</evidence>
<dbReference type="InterPro" id="IPR050624">
    <property type="entry name" value="HTH-type_Tx_Regulator"/>
</dbReference>
<reference evidence="4 5" key="1">
    <citation type="journal article" date="2014" name="Genome Announc.">
        <title>Genome Sequence of Lactobacillus fabifermentans Strain T30PCM01, Isolated from Fermenting Grape Marc.</title>
        <authorList>
            <person name="Treu L."/>
            <person name="Vendramin V."/>
            <person name="Bovo B."/>
            <person name="Giacomini A."/>
            <person name="Corich V."/>
            <person name="Campanaro S."/>
        </authorList>
    </citation>
    <scope>NUCLEOTIDE SEQUENCE [LARGE SCALE GENOMIC DNA]</scope>
    <source>
        <strain evidence="4 5">T30PCM01</strain>
    </source>
</reference>
<feature type="domain" description="HTH tetR-type" evidence="3">
    <location>
        <begin position="8"/>
        <end position="68"/>
    </location>
</feature>
<dbReference type="PANTHER" id="PTHR43479">
    <property type="entry name" value="ACREF/ENVCD OPERON REPRESSOR-RELATED"/>
    <property type="match status" value="1"/>
</dbReference>
<dbReference type="Gene3D" id="1.10.357.10">
    <property type="entry name" value="Tetracycline Repressor, domain 2"/>
    <property type="match status" value="1"/>
</dbReference>
<dbReference type="SUPFAM" id="SSF46689">
    <property type="entry name" value="Homeodomain-like"/>
    <property type="match status" value="1"/>
</dbReference>
<protein>
    <recommendedName>
        <fullName evidence="3">HTH tetR-type domain-containing protein</fullName>
    </recommendedName>
</protein>
<dbReference type="GO" id="GO:0003677">
    <property type="term" value="F:DNA binding"/>
    <property type="evidence" value="ECO:0007669"/>
    <property type="project" value="UniProtKB-UniRule"/>
</dbReference>